<organism evidence="2 3">
    <name type="scientific">Dermatophagoides pteronyssinus</name>
    <name type="common">European house dust mite</name>
    <dbReference type="NCBI Taxonomy" id="6956"/>
    <lineage>
        <taxon>Eukaryota</taxon>
        <taxon>Metazoa</taxon>
        <taxon>Ecdysozoa</taxon>
        <taxon>Arthropoda</taxon>
        <taxon>Chelicerata</taxon>
        <taxon>Arachnida</taxon>
        <taxon>Acari</taxon>
        <taxon>Acariformes</taxon>
        <taxon>Sarcoptiformes</taxon>
        <taxon>Astigmata</taxon>
        <taxon>Psoroptidia</taxon>
        <taxon>Analgoidea</taxon>
        <taxon>Pyroglyphidae</taxon>
        <taxon>Dermatophagoidinae</taxon>
        <taxon>Dermatophagoides</taxon>
    </lineage>
</organism>
<protein>
    <submittedName>
        <fullName evidence="2">Uncharacterized protein</fullName>
    </submittedName>
</protein>
<sequence>MANFVEMNDLEKGMNNNNDANRNQTHNNHYNFYEFLDEIDLKEMKEEEALNNKKKSICNRAAYFIMEWILKALLRLADCCR</sequence>
<evidence type="ECO:0000256" key="1">
    <source>
        <dbReference type="SAM" id="MobiDB-lite"/>
    </source>
</evidence>
<dbReference type="Proteomes" id="UP000887458">
    <property type="component" value="Unassembled WGS sequence"/>
</dbReference>
<name>A0ABQ8IRJ3_DERPT</name>
<feature type="region of interest" description="Disordered" evidence="1">
    <location>
        <begin position="1"/>
        <end position="25"/>
    </location>
</feature>
<evidence type="ECO:0000313" key="3">
    <source>
        <dbReference type="Proteomes" id="UP000887458"/>
    </source>
</evidence>
<keyword evidence="3" id="KW-1185">Reference proteome</keyword>
<gene>
    <name evidence="2" type="ORF">DERP_013250</name>
</gene>
<reference evidence="2 3" key="2">
    <citation type="journal article" date="2022" name="Mol. Biol. Evol.">
        <title>Comparative Genomics Reveals Insights into the Divergent Evolution of Astigmatic Mites and Household Pest Adaptations.</title>
        <authorList>
            <person name="Xiong Q."/>
            <person name="Wan A.T."/>
            <person name="Liu X."/>
            <person name="Fung C.S."/>
            <person name="Xiao X."/>
            <person name="Malainual N."/>
            <person name="Hou J."/>
            <person name="Wang L."/>
            <person name="Wang M."/>
            <person name="Yang K.Y."/>
            <person name="Cui Y."/>
            <person name="Leung E.L."/>
            <person name="Nong W."/>
            <person name="Shin S.K."/>
            <person name="Au S.W."/>
            <person name="Jeong K.Y."/>
            <person name="Chew F.T."/>
            <person name="Hui J.H."/>
            <person name="Leung T.F."/>
            <person name="Tungtrongchitr A."/>
            <person name="Zhong N."/>
            <person name="Liu Z."/>
            <person name="Tsui S.K."/>
        </authorList>
    </citation>
    <scope>NUCLEOTIDE SEQUENCE [LARGE SCALE GENOMIC DNA]</scope>
    <source>
        <strain evidence="2">Derp</strain>
    </source>
</reference>
<accession>A0ABQ8IRJ3</accession>
<proteinExistence type="predicted"/>
<dbReference type="EMBL" id="NJHN03000126">
    <property type="protein sequence ID" value="KAH9412940.1"/>
    <property type="molecule type" value="Genomic_DNA"/>
</dbReference>
<reference evidence="2 3" key="1">
    <citation type="journal article" date="2018" name="J. Allergy Clin. Immunol.">
        <title>High-quality assembly of Dermatophagoides pteronyssinus genome and transcriptome reveals a wide range of novel allergens.</title>
        <authorList>
            <person name="Liu X.Y."/>
            <person name="Yang K.Y."/>
            <person name="Wang M.Q."/>
            <person name="Kwok J.S."/>
            <person name="Zeng X."/>
            <person name="Yang Z."/>
            <person name="Xiao X.J."/>
            <person name="Lau C.P."/>
            <person name="Li Y."/>
            <person name="Huang Z.M."/>
            <person name="Ba J.G."/>
            <person name="Yim A.K."/>
            <person name="Ouyang C.Y."/>
            <person name="Ngai S.M."/>
            <person name="Chan T.F."/>
            <person name="Leung E.L."/>
            <person name="Liu L."/>
            <person name="Liu Z.G."/>
            <person name="Tsui S.K."/>
        </authorList>
    </citation>
    <scope>NUCLEOTIDE SEQUENCE [LARGE SCALE GENOMIC DNA]</scope>
    <source>
        <strain evidence="2">Derp</strain>
    </source>
</reference>
<feature type="compositionally biased region" description="Polar residues" evidence="1">
    <location>
        <begin position="14"/>
        <end position="25"/>
    </location>
</feature>
<comment type="caution">
    <text evidence="2">The sequence shown here is derived from an EMBL/GenBank/DDBJ whole genome shotgun (WGS) entry which is preliminary data.</text>
</comment>
<evidence type="ECO:0000313" key="2">
    <source>
        <dbReference type="EMBL" id="KAH9412940.1"/>
    </source>
</evidence>